<dbReference type="Gene3D" id="1.10.8.270">
    <property type="entry name" value="putative rabgap domain of human tbc1 domain family member 14 like domains"/>
    <property type="match status" value="1"/>
</dbReference>
<dbReference type="Gene3D" id="1.10.472.80">
    <property type="entry name" value="Ypt/Rab-GAP domain of gyp1p, domain 3"/>
    <property type="match status" value="1"/>
</dbReference>
<comment type="caution">
    <text evidence="6">The sequence shown here is derived from an EMBL/GenBank/DDBJ whole genome shotgun (WGS) entry which is preliminary data.</text>
</comment>
<name>A0A3L8S550_CHLGU</name>
<sequence length="552" mass="63725">MAAESGRQFWKRSAKLPGSIQPVYGAQHPPLDSRLTKNFIKDRSKASGLPMKSKKASSFHEFARSTSDAWDIGDDEDEDFSSSSSSSLQTLNSKVAKAAAAQVLENHSKLRVKPERCQPALGDLPTNCKVIKSSSEAQLSRTSEEACVRSPLQKQQSLPLRPVIPLVARISDQNASGAPPMTVREKTRLEKFRQLLSSHNTDLDELRKCSWPGVPREVRPVTWRLLSGYLPANSERRKLTLQRKREEYFGFIQQYYDSRNEEHHQDTYRQIHIDIPRTNPLIPLFQQPLVQEIFERILFIWAIRHPASGYVQGINDLVTPFFVVFLSEHVEEDVENFDVTNLSQDVLRSIEADSFWCMSKLLDGIQFKLLLLTPGLSPQDNYTFAQPGIQKKVKALEELVSRIDGRRHGSLVRFVTAEGGLLWENSQGRVSQKPPEQVHNHFRKYEVEYLQFAFRWMNNLLMRELPLRCTIRLWDTYQSEPEGFSHFHLYVCAAFLIKWRKEILDEEDFQGLLMLLQNLPTIHWGNEEIGLLLAEAYRLKYMFADAPNHYRR</sequence>
<dbReference type="PROSITE" id="PS50086">
    <property type="entry name" value="TBC_RABGAP"/>
    <property type="match status" value="1"/>
</dbReference>
<dbReference type="STRING" id="44316.ENSEGOP00005021793"/>
<keyword evidence="2" id="KW-0597">Phosphoprotein</keyword>
<dbReference type="InterPro" id="IPR000195">
    <property type="entry name" value="Rab-GAP-TBC_dom"/>
</dbReference>
<dbReference type="Proteomes" id="UP000276834">
    <property type="component" value="Unassembled WGS sequence"/>
</dbReference>
<reference evidence="6 7" key="1">
    <citation type="journal article" date="2018" name="Proc. R. Soc. B">
        <title>A non-coding region near Follistatin controls head colour polymorphism in the Gouldian finch.</title>
        <authorList>
            <person name="Toomey M.B."/>
            <person name="Marques C.I."/>
            <person name="Andrade P."/>
            <person name="Araujo P.M."/>
            <person name="Sabatino S."/>
            <person name="Gazda M.A."/>
            <person name="Afonso S."/>
            <person name="Lopes R.J."/>
            <person name="Corbo J.C."/>
            <person name="Carneiro M."/>
        </authorList>
    </citation>
    <scope>NUCLEOTIDE SEQUENCE [LARGE SCALE GENOMIC DNA]</scope>
    <source>
        <strain evidence="6">Red01</strain>
        <tissue evidence="6">Muscle</tissue>
    </source>
</reference>
<dbReference type="FunFam" id="1.10.8.270:FF:000004">
    <property type="entry name" value="TBC1 domain family, member 22B"/>
    <property type="match status" value="1"/>
</dbReference>
<dbReference type="Pfam" id="PF00566">
    <property type="entry name" value="RabGAP-TBC"/>
    <property type="match status" value="2"/>
</dbReference>
<dbReference type="Gene3D" id="1.10.10.750">
    <property type="entry name" value="Ypt/Rab-GAP domain of gyp1p, domain 1"/>
    <property type="match status" value="1"/>
</dbReference>
<keyword evidence="7" id="KW-1185">Reference proteome</keyword>
<dbReference type="InterPro" id="IPR035969">
    <property type="entry name" value="Rab-GAP_TBC_sf"/>
</dbReference>
<evidence type="ECO:0000313" key="7">
    <source>
        <dbReference type="Proteomes" id="UP000276834"/>
    </source>
</evidence>
<accession>A0A3L8S550</accession>
<dbReference type="FunFam" id="1.10.472.80:FF:000001">
    <property type="entry name" value="TBC1 domain family member 22B"/>
    <property type="match status" value="1"/>
</dbReference>
<organism evidence="6 7">
    <name type="scientific">Chloebia gouldiae</name>
    <name type="common">Gouldian finch</name>
    <name type="synonym">Erythrura gouldiae</name>
    <dbReference type="NCBI Taxonomy" id="44316"/>
    <lineage>
        <taxon>Eukaryota</taxon>
        <taxon>Metazoa</taxon>
        <taxon>Chordata</taxon>
        <taxon>Craniata</taxon>
        <taxon>Vertebrata</taxon>
        <taxon>Euteleostomi</taxon>
        <taxon>Archelosauria</taxon>
        <taxon>Archosauria</taxon>
        <taxon>Dinosauria</taxon>
        <taxon>Saurischia</taxon>
        <taxon>Theropoda</taxon>
        <taxon>Coelurosauria</taxon>
        <taxon>Aves</taxon>
        <taxon>Neognathae</taxon>
        <taxon>Neoaves</taxon>
        <taxon>Telluraves</taxon>
        <taxon>Australaves</taxon>
        <taxon>Passeriformes</taxon>
        <taxon>Passeroidea</taxon>
        <taxon>Passeridae</taxon>
        <taxon>Chloebia</taxon>
    </lineage>
</organism>
<dbReference type="GO" id="GO:0071889">
    <property type="term" value="F:14-3-3 protein binding"/>
    <property type="evidence" value="ECO:0007669"/>
    <property type="project" value="UniProtKB-ARBA"/>
</dbReference>
<comment type="function">
    <text evidence="3">May act as a GTPase-activating protein for Rab family protein(s).</text>
</comment>
<evidence type="ECO:0000256" key="1">
    <source>
        <dbReference type="ARBA" id="ARBA00022468"/>
    </source>
</evidence>
<dbReference type="GO" id="GO:0005096">
    <property type="term" value="F:GTPase activator activity"/>
    <property type="evidence" value="ECO:0007669"/>
    <property type="project" value="UniProtKB-KW"/>
</dbReference>
<dbReference type="PANTHER" id="PTHR22957:SF462">
    <property type="entry name" value="TBC1 DOMAIN FAMILY MEMBER 22B"/>
    <property type="match status" value="1"/>
</dbReference>
<evidence type="ECO:0000256" key="2">
    <source>
        <dbReference type="ARBA" id="ARBA00022553"/>
    </source>
</evidence>
<feature type="domain" description="Rab-GAP TBC" evidence="5">
    <location>
        <begin position="213"/>
        <end position="481"/>
    </location>
</feature>
<dbReference type="EMBL" id="QUSF01000065">
    <property type="protein sequence ID" value="RLV96914.1"/>
    <property type="molecule type" value="Genomic_DNA"/>
</dbReference>
<dbReference type="PANTHER" id="PTHR22957">
    <property type="entry name" value="TBC1 DOMAIN FAMILY MEMBER GTPASE-ACTIVATING PROTEIN"/>
    <property type="match status" value="1"/>
</dbReference>
<feature type="compositionally biased region" description="Acidic residues" evidence="4">
    <location>
        <begin position="71"/>
        <end position="80"/>
    </location>
</feature>
<dbReference type="AlphaFoldDB" id="A0A3L8S550"/>
<proteinExistence type="predicted"/>
<dbReference type="SUPFAM" id="SSF47923">
    <property type="entry name" value="Ypt/Rab-GAP domain of gyp1p"/>
    <property type="match status" value="2"/>
</dbReference>
<dbReference type="FunFam" id="1.10.10.750:FF:000009">
    <property type="entry name" value="TBC1 domain family member 22A"/>
    <property type="match status" value="1"/>
</dbReference>
<keyword evidence="1" id="KW-0343">GTPase activation</keyword>
<gene>
    <name evidence="6" type="ORF">DV515_00012267</name>
</gene>
<evidence type="ECO:0000259" key="5">
    <source>
        <dbReference type="PROSITE" id="PS50086"/>
    </source>
</evidence>
<evidence type="ECO:0000256" key="3">
    <source>
        <dbReference type="ARBA" id="ARBA00043879"/>
    </source>
</evidence>
<feature type="region of interest" description="Disordered" evidence="4">
    <location>
        <begin position="42"/>
        <end position="87"/>
    </location>
</feature>
<dbReference type="OrthoDB" id="26371at2759"/>
<evidence type="ECO:0000313" key="6">
    <source>
        <dbReference type="EMBL" id="RLV96914.1"/>
    </source>
</evidence>
<dbReference type="SMART" id="SM00164">
    <property type="entry name" value="TBC"/>
    <property type="match status" value="1"/>
</dbReference>
<protein>
    <recommendedName>
        <fullName evidence="5">Rab-GAP TBC domain-containing protein</fullName>
    </recommendedName>
</protein>
<evidence type="ECO:0000256" key="4">
    <source>
        <dbReference type="SAM" id="MobiDB-lite"/>
    </source>
</evidence>